<accession>C0W5S9</accession>
<feature type="compositionally biased region" description="Low complexity" evidence="1">
    <location>
        <begin position="224"/>
        <end position="236"/>
    </location>
</feature>
<organism evidence="2 3">
    <name type="scientific">Actinomyces urogenitalis DSM 15434</name>
    <dbReference type="NCBI Taxonomy" id="525246"/>
    <lineage>
        <taxon>Bacteria</taxon>
        <taxon>Bacillati</taxon>
        <taxon>Actinomycetota</taxon>
        <taxon>Actinomycetes</taxon>
        <taxon>Actinomycetales</taxon>
        <taxon>Actinomycetaceae</taxon>
        <taxon>Actinomyces</taxon>
    </lineage>
</organism>
<evidence type="ECO:0000313" key="2">
    <source>
        <dbReference type="EMBL" id="EEH65925.1"/>
    </source>
</evidence>
<dbReference type="Proteomes" id="UP000004778">
    <property type="component" value="Unassembled WGS sequence"/>
</dbReference>
<keyword evidence="3" id="KW-1185">Reference proteome</keyword>
<dbReference type="EMBL" id="ACFH01000095">
    <property type="protein sequence ID" value="EEH65925.1"/>
    <property type="molecule type" value="Genomic_DNA"/>
</dbReference>
<name>C0W5S9_9ACTO</name>
<reference evidence="2 3" key="1">
    <citation type="submission" date="2009-01" db="EMBL/GenBank/DDBJ databases">
        <authorList>
            <person name="Qin X."/>
            <person name="Bachman B."/>
            <person name="Battles P."/>
            <person name="Bell A."/>
            <person name="Bess C."/>
            <person name="Bickham C."/>
            <person name="Chaboub L."/>
            <person name="Chen D."/>
            <person name="Coyle M."/>
            <person name="Deiros D.R."/>
            <person name="Dinh H."/>
            <person name="Forbes L."/>
            <person name="Fowler G."/>
            <person name="Francisco L."/>
            <person name="Fu Q."/>
            <person name="Gubbala S."/>
            <person name="Hale W."/>
            <person name="Han Y."/>
            <person name="Hemphill L."/>
            <person name="Highlander S.K."/>
            <person name="Hirani K."/>
            <person name="Hogues M."/>
            <person name="Jackson L."/>
            <person name="Jakkamsetti A."/>
            <person name="Javaid M."/>
            <person name="Jiang H."/>
            <person name="Korchina V."/>
            <person name="Kovar C."/>
            <person name="Lara F."/>
            <person name="Lee S."/>
            <person name="Mata R."/>
            <person name="Mathew T."/>
            <person name="Moen C."/>
            <person name="Morales K."/>
            <person name="Munidasa M."/>
            <person name="Nazareth L."/>
            <person name="Ngo R."/>
            <person name="Nguyen L."/>
            <person name="Okwuonu G."/>
            <person name="Ongeri F."/>
            <person name="Patil S."/>
            <person name="Petrosino J."/>
            <person name="Pham C."/>
            <person name="Pham P."/>
            <person name="Pu L.-L."/>
            <person name="Puazo M."/>
            <person name="Raj R."/>
            <person name="Reid J."/>
            <person name="Rouhana J."/>
            <person name="Saada N."/>
            <person name="Shang Y."/>
            <person name="Simmons D."/>
            <person name="Thornton R."/>
            <person name="Warren J."/>
            <person name="Weissenberger G."/>
            <person name="Zhang J."/>
            <person name="Zhang L."/>
            <person name="Zhou C."/>
            <person name="Zhu D."/>
            <person name="Muzny D."/>
            <person name="Worley K."/>
            <person name="Gibbs R."/>
        </authorList>
    </citation>
    <scope>NUCLEOTIDE SEQUENCE [LARGE SCALE GENOMIC DNA]</scope>
    <source>
        <strain evidence="2 3">DSM 15434</strain>
    </source>
</reference>
<protein>
    <submittedName>
        <fullName evidence="2">Uncharacterized protein</fullName>
    </submittedName>
</protein>
<dbReference type="HOGENOM" id="CLU_982221_0_0_11"/>
<feature type="compositionally biased region" description="Basic and acidic residues" evidence="1">
    <location>
        <begin position="273"/>
        <end position="283"/>
    </location>
</feature>
<evidence type="ECO:0000256" key="1">
    <source>
        <dbReference type="SAM" id="MobiDB-lite"/>
    </source>
</evidence>
<feature type="region of interest" description="Disordered" evidence="1">
    <location>
        <begin position="262"/>
        <end position="283"/>
    </location>
</feature>
<sequence length="283" mass="29113">MMPWFVLDGGHRSDRMAQAVARPSYQVLGGGRVGVPCMVCGDLIPTYADELLSEIVRGDVLCGGCLAARRERRIHLVIEADAERVRFVVEGSRFRLVKKDVAVVEQLEDGVDLPLVADVEPDLDILHDGEGGRRDLRSAVSGVDVPDVGVRSAVGNVGDPLACEAVVVEEAADASTADEGVGQAAQSLNADPHLDSVDLDVSVVQDAVLHDDSSSVGGDEVEVGAPASSTGSGASEPTEEVPAAVAPVSSGCAGCCGRCGSGAGAFSSPASDPAREVRRDGDD</sequence>
<feature type="region of interest" description="Disordered" evidence="1">
    <location>
        <begin position="211"/>
        <end position="244"/>
    </location>
</feature>
<comment type="caution">
    <text evidence="2">The sequence shown here is derived from an EMBL/GenBank/DDBJ whole genome shotgun (WGS) entry which is preliminary data.</text>
</comment>
<proteinExistence type="predicted"/>
<dbReference type="AlphaFoldDB" id="C0W5S9"/>
<evidence type="ECO:0000313" key="3">
    <source>
        <dbReference type="Proteomes" id="UP000004778"/>
    </source>
</evidence>
<gene>
    <name evidence="2" type="ORF">HMPREF0058_1223</name>
</gene>